<evidence type="ECO:0000313" key="3">
    <source>
        <dbReference type="Proteomes" id="UP000019132"/>
    </source>
</evidence>
<reference evidence="2" key="3">
    <citation type="submission" date="2015-02" db="UniProtKB">
        <authorList>
            <consortium name="EnsemblProtists"/>
        </authorList>
    </citation>
    <scope>IDENTIFICATION</scope>
    <source>
        <strain evidence="2">DAOM BR144</strain>
    </source>
</reference>
<dbReference type="PANTHER" id="PTHR33667">
    <property type="entry name" value="SI:DKEY-57N24.6"/>
    <property type="match status" value="1"/>
</dbReference>
<organism evidence="2 3">
    <name type="scientific">Globisporangium ultimum (strain ATCC 200006 / CBS 805.95 / DAOM BR144)</name>
    <name type="common">Pythium ultimum</name>
    <dbReference type="NCBI Taxonomy" id="431595"/>
    <lineage>
        <taxon>Eukaryota</taxon>
        <taxon>Sar</taxon>
        <taxon>Stramenopiles</taxon>
        <taxon>Oomycota</taxon>
        <taxon>Peronosporomycetes</taxon>
        <taxon>Pythiales</taxon>
        <taxon>Pythiaceae</taxon>
        <taxon>Globisporangium</taxon>
    </lineage>
</organism>
<proteinExistence type="predicted"/>
<sequence length="952" mass="107318">MRSHDSPHAPLRRYCKPVYALLTFFTETMRPPVRAKTSSSSSTSSDATSFLPRMLVTPTRQQVDENIDWGHQAATVTFLSARFDRAELVDALQYAVLQVEIHDRDLTQTTKLQRLQRKWESLLTAGVDITAKQQHVEVASPSTAIATTTSPASRTTTPRTTGTTQQHAPKPLDVFIVDEIAKFDCRKLLQRASEWFPHGLTTFRLQELLLDKIPQQQQRARSDNNDSDKCKPFRTLQLLSDVIQKKKRARPLGAAGFASNDGDDDDDSLVDLTPLERLVREPGAYLASHTQLALHVTLQYPIHISTDTIQSSAKELTPDQQIPTSSTSPRFSRMVLVIPYKDTRTLDQVASVMAEVNLKALGPDVPLRSYQMTADETRVCESGDLDIITGAQIIDTQCRTIFLEGLADKGMQRVYAQIPRRAAMNGIDAFYRMCANEQLTFPRRLYTAFAVDLKRIKLRYPLPQLLHAPELYMRTKVSEACFNALTRFADVRQATRLDEIAYLELFPTMSMLLEVESKYGESITLEDIHGSSYCSSSSNALDALDVDKMSNAGCSPASNDIASTNASKSRHAKTWKAPTDSTNEQFEAYRKSRQPIDFLETRKKESASVHAAYVEKKQVLDAQWDEQSAKAPVYMYSGQKLRTQDALQEEMRRQLAKDHRAMYTYSKDFQSLAVSLVDVDASQQQLREDRSKWTTKRGFVYPCPRQPQEYYVHKDAPSKARCEDLRTPFVDNVNHPKPVSRESANNNNNGTKSEFSTLPSKDMVFGGTNGDGSVNNEYFRSVHLCGDGLRREQEEALKCEQDEWERRLVVDKKQIKFLAHGNIMGIPSSRPLSQLDKITDILDGVPRSKPIRIVKNATLPSGKRVPLDTAPVTIHDQQPYAGDVATQFASTLRATDAMQFAAPMDPHTHKPKDFLFPSTTNVFTPHVKKFVSRKAITPMQPTEKQGRIWVNE</sequence>
<accession>K3WSZ6</accession>
<evidence type="ECO:0000313" key="2">
    <source>
        <dbReference type="EnsemblProtists" id="PYU1_T008090"/>
    </source>
</evidence>
<keyword evidence="3" id="KW-1185">Reference proteome</keyword>
<feature type="compositionally biased region" description="Low complexity" evidence="1">
    <location>
        <begin position="140"/>
        <end position="164"/>
    </location>
</feature>
<reference evidence="3" key="1">
    <citation type="journal article" date="2010" name="Genome Biol.">
        <title>Genome sequence of the necrotrophic plant pathogen Pythium ultimum reveals original pathogenicity mechanisms and effector repertoire.</title>
        <authorList>
            <person name="Levesque C.A."/>
            <person name="Brouwer H."/>
            <person name="Cano L."/>
            <person name="Hamilton J.P."/>
            <person name="Holt C."/>
            <person name="Huitema E."/>
            <person name="Raffaele S."/>
            <person name="Robideau G.P."/>
            <person name="Thines M."/>
            <person name="Win J."/>
            <person name="Zerillo M.M."/>
            <person name="Beakes G.W."/>
            <person name="Boore J.L."/>
            <person name="Busam D."/>
            <person name="Dumas B."/>
            <person name="Ferriera S."/>
            <person name="Fuerstenberg S.I."/>
            <person name="Gachon C.M."/>
            <person name="Gaulin E."/>
            <person name="Govers F."/>
            <person name="Grenville-Briggs L."/>
            <person name="Horner N."/>
            <person name="Hostetler J."/>
            <person name="Jiang R.H."/>
            <person name="Johnson J."/>
            <person name="Krajaejun T."/>
            <person name="Lin H."/>
            <person name="Meijer H.J."/>
            <person name="Moore B."/>
            <person name="Morris P."/>
            <person name="Phuntmart V."/>
            <person name="Puiu D."/>
            <person name="Shetty J."/>
            <person name="Stajich J.E."/>
            <person name="Tripathy S."/>
            <person name="Wawra S."/>
            <person name="van West P."/>
            <person name="Whitty B.R."/>
            <person name="Coutinho P.M."/>
            <person name="Henrissat B."/>
            <person name="Martin F."/>
            <person name="Thomas P.D."/>
            <person name="Tyler B.M."/>
            <person name="De Vries R.P."/>
            <person name="Kamoun S."/>
            <person name="Yandell M."/>
            <person name="Tisserat N."/>
            <person name="Buell C.R."/>
        </authorList>
    </citation>
    <scope>NUCLEOTIDE SEQUENCE</scope>
    <source>
        <strain evidence="3">DAOM:BR144</strain>
    </source>
</reference>
<feature type="compositionally biased region" description="Polar residues" evidence="1">
    <location>
        <begin position="742"/>
        <end position="759"/>
    </location>
</feature>
<feature type="region of interest" description="Disordered" evidence="1">
    <location>
        <begin position="729"/>
        <end position="761"/>
    </location>
</feature>
<dbReference type="InParanoid" id="K3WSZ6"/>
<dbReference type="EMBL" id="GL376619">
    <property type="status" value="NOT_ANNOTATED_CDS"/>
    <property type="molecule type" value="Genomic_DNA"/>
</dbReference>
<feature type="region of interest" description="Disordered" evidence="1">
    <location>
        <begin position="140"/>
        <end position="167"/>
    </location>
</feature>
<name>K3WSZ6_GLOUD</name>
<evidence type="ECO:0000256" key="1">
    <source>
        <dbReference type="SAM" id="MobiDB-lite"/>
    </source>
</evidence>
<feature type="region of interest" description="Disordered" evidence="1">
    <location>
        <begin position="561"/>
        <end position="581"/>
    </location>
</feature>
<dbReference type="AlphaFoldDB" id="K3WSZ6"/>
<dbReference type="VEuPathDB" id="FungiDB:PYU1_G008074"/>
<dbReference type="Proteomes" id="UP000019132">
    <property type="component" value="Unassembled WGS sequence"/>
</dbReference>
<dbReference type="HOGENOM" id="CLU_002924_0_0_1"/>
<dbReference type="OMA" id="CKPAFAL"/>
<reference evidence="3" key="2">
    <citation type="submission" date="2010-04" db="EMBL/GenBank/DDBJ databases">
        <authorList>
            <person name="Buell R."/>
            <person name="Hamilton J."/>
            <person name="Hostetler J."/>
        </authorList>
    </citation>
    <scope>NUCLEOTIDE SEQUENCE [LARGE SCALE GENOMIC DNA]</scope>
    <source>
        <strain evidence="3">DAOM:BR144</strain>
    </source>
</reference>
<dbReference type="PANTHER" id="PTHR33667:SF7">
    <property type="entry name" value="RIKEN CDNA 1810020O05 GENE"/>
    <property type="match status" value="1"/>
</dbReference>
<dbReference type="eggNOG" id="ENOG502QU03">
    <property type="taxonomic scope" value="Eukaryota"/>
</dbReference>
<dbReference type="STRING" id="431595.K3WSZ6"/>
<dbReference type="EnsemblProtists" id="PYU1_T008090">
    <property type="protein sequence ID" value="PYU1_T008090"/>
    <property type="gene ID" value="PYU1_G008074"/>
</dbReference>
<protein>
    <submittedName>
        <fullName evidence="2">Uncharacterized protein</fullName>
    </submittedName>
</protein>